<dbReference type="EMBL" id="UGPL01000006">
    <property type="protein sequence ID" value="STY65137.1"/>
    <property type="molecule type" value="Genomic_DNA"/>
</dbReference>
<evidence type="ECO:0000313" key="13">
    <source>
        <dbReference type="Proteomes" id="UP000254802"/>
    </source>
</evidence>
<dbReference type="RefSeq" id="WP_006249025.1">
    <property type="nucleotide sequence ID" value="NZ_CP011098.1"/>
</dbReference>
<evidence type="ECO:0000256" key="6">
    <source>
        <dbReference type="HAMAP-Rule" id="MF_01899"/>
    </source>
</evidence>
<dbReference type="PROSITE" id="PS50967">
    <property type="entry name" value="HRDC"/>
    <property type="match status" value="1"/>
</dbReference>
<dbReference type="InterPro" id="IPR051086">
    <property type="entry name" value="RNase_D-like"/>
</dbReference>
<dbReference type="Proteomes" id="UP000315164">
    <property type="component" value="Unassembled WGS sequence"/>
</dbReference>
<dbReference type="KEGG" id="mhay:VK67_07250"/>
<dbReference type="Pfam" id="PF01612">
    <property type="entry name" value="DNA_pol_A_exo1"/>
    <property type="match status" value="1"/>
</dbReference>
<evidence type="ECO:0000256" key="3">
    <source>
        <dbReference type="ARBA" id="ARBA00022722"/>
    </source>
</evidence>
<dbReference type="GO" id="GO:0008408">
    <property type="term" value="F:3'-5' exonuclease activity"/>
    <property type="evidence" value="ECO:0007669"/>
    <property type="project" value="InterPro"/>
</dbReference>
<evidence type="ECO:0000256" key="4">
    <source>
        <dbReference type="ARBA" id="ARBA00022801"/>
    </source>
</evidence>
<dbReference type="EC" id="3.1.13.5" evidence="6"/>
<dbReference type="InterPro" id="IPR002562">
    <property type="entry name" value="3'-5'_exonuclease_dom"/>
</dbReference>
<dbReference type="GeneID" id="67369088"/>
<reference evidence="12 13" key="1">
    <citation type="submission" date="2018-06" db="EMBL/GenBank/DDBJ databases">
        <authorList>
            <consortium name="Pathogen Informatics"/>
            <person name="Doyle S."/>
        </authorList>
    </citation>
    <scope>NUCLEOTIDE SEQUENCE [LARGE SCALE GENOMIC DNA]</scope>
    <source>
        <strain evidence="8 13">NCTC10638</strain>
        <strain evidence="9 12">NCTC9380</strain>
    </source>
</reference>
<dbReference type="GO" id="GO:0033890">
    <property type="term" value="F:ribonuclease D activity"/>
    <property type="evidence" value="ECO:0007669"/>
    <property type="project" value="UniProtKB-UniRule"/>
</dbReference>
<dbReference type="GO" id="GO:0042780">
    <property type="term" value="P:tRNA 3'-end processing"/>
    <property type="evidence" value="ECO:0007669"/>
    <property type="project" value="UniProtKB-UniRule"/>
</dbReference>
<evidence type="ECO:0000256" key="2">
    <source>
        <dbReference type="ARBA" id="ARBA00022694"/>
    </source>
</evidence>
<dbReference type="EMBL" id="VAJI01000020">
    <property type="protein sequence ID" value="TRB36293.1"/>
    <property type="molecule type" value="Genomic_DNA"/>
</dbReference>
<dbReference type="Proteomes" id="UP000254031">
    <property type="component" value="Unassembled WGS sequence"/>
</dbReference>
<dbReference type="SMART" id="SM00474">
    <property type="entry name" value="35EXOc"/>
    <property type="match status" value="1"/>
</dbReference>
<dbReference type="CDD" id="cd06142">
    <property type="entry name" value="RNaseD_exo"/>
    <property type="match status" value="1"/>
</dbReference>
<organism evidence="11 14">
    <name type="scientific">Mannheimia haemolytica</name>
    <name type="common">Pasteurella haemolytica</name>
    <dbReference type="NCBI Taxonomy" id="75985"/>
    <lineage>
        <taxon>Bacteria</taxon>
        <taxon>Pseudomonadati</taxon>
        <taxon>Pseudomonadota</taxon>
        <taxon>Gammaproteobacteria</taxon>
        <taxon>Pasteurellales</taxon>
        <taxon>Pasteurellaceae</taxon>
        <taxon>Mannheimia</taxon>
    </lineage>
</organism>
<dbReference type="OrthoDB" id="9800549at2"/>
<dbReference type="PANTHER" id="PTHR47649">
    <property type="entry name" value="RIBONUCLEASE D"/>
    <property type="match status" value="1"/>
</dbReference>
<dbReference type="PANTHER" id="PTHR47649:SF1">
    <property type="entry name" value="RIBONUCLEASE D"/>
    <property type="match status" value="1"/>
</dbReference>
<evidence type="ECO:0000313" key="11">
    <source>
        <dbReference type="EMBL" id="TRB73709.1"/>
    </source>
</evidence>
<dbReference type="EMBL" id="UGPN01000002">
    <property type="protein sequence ID" value="STY63886.1"/>
    <property type="molecule type" value="Genomic_DNA"/>
</dbReference>
<dbReference type="InterPro" id="IPR010997">
    <property type="entry name" value="HRDC-like_sf"/>
</dbReference>
<keyword evidence="1 6" id="KW-0963">Cytoplasm</keyword>
<dbReference type="InterPro" id="IPR006292">
    <property type="entry name" value="RNase_D"/>
</dbReference>
<evidence type="ECO:0000313" key="10">
    <source>
        <dbReference type="EMBL" id="TRB36293.1"/>
    </source>
</evidence>
<evidence type="ECO:0000313" key="12">
    <source>
        <dbReference type="Proteomes" id="UP000254031"/>
    </source>
</evidence>
<keyword evidence="15" id="KW-1185">Reference proteome</keyword>
<sequence length="372" mass="42723">MESLIHYQWVETNEQLEAVCEQARKTKVVALDTEFIRTRTYYPILGLIQLFDGQQVSLIDPNTISDFSPFVSLLADKNIIKVLHACSEDLEVFEYQFKQLPEPMLDTQVMAAFAGIGISMGFAKLVSHYLNIELDKGASRTDWLARPLSAEQLQYAAADVWYLLPVYEKLAQALTKSTWQSAVAEECVALLKKAKQPINKEKAYKNIANAWRLNREELAILQVLAKWRIEEAQKRNLALNFVVKEASLVQIAKSCPKHTSSLLEFMHPNEVRIHGKKILWLVEQGKAIESNDYPELIQRLVDEKGYKYYMQAMLQKLLEIQPLDIVPELVASKRQLNQLFKWYIDGKPSEKIPELLIGWRKPFGEQLLSVLS</sequence>
<dbReference type="Pfam" id="PF21293">
    <property type="entry name" value="RNAseD_HRDC_C"/>
    <property type="match status" value="1"/>
</dbReference>
<dbReference type="HAMAP" id="MF_01899">
    <property type="entry name" value="RNase_D"/>
    <property type="match status" value="1"/>
</dbReference>
<comment type="cofactor">
    <cofactor evidence="6">
        <name>a divalent metal cation</name>
        <dbReference type="ChEBI" id="CHEBI:60240"/>
    </cofactor>
</comment>
<evidence type="ECO:0000256" key="5">
    <source>
        <dbReference type="ARBA" id="ARBA00022839"/>
    </source>
</evidence>
<dbReference type="InterPro" id="IPR044876">
    <property type="entry name" value="HRDC_dom_sf"/>
</dbReference>
<name>A0A249A058_MANHA</name>
<dbReference type="Gene3D" id="3.30.420.10">
    <property type="entry name" value="Ribonuclease H-like superfamily/Ribonuclease H"/>
    <property type="match status" value="1"/>
</dbReference>
<comment type="subcellular location">
    <subcellularLocation>
        <location evidence="6">Cytoplasm</location>
    </subcellularLocation>
</comment>
<accession>A0A249A058</accession>
<keyword evidence="3 6" id="KW-0540">Nuclease</keyword>
<dbReference type="AlphaFoldDB" id="A0A249A058"/>
<comment type="catalytic activity">
    <reaction evidence="6">
        <text>Exonucleolytic cleavage that removes extra residues from the 3'-terminus of tRNA to produce 5'-mononucleotides.</text>
        <dbReference type="EC" id="3.1.13.5"/>
    </reaction>
</comment>
<dbReference type="Pfam" id="PF00570">
    <property type="entry name" value="HRDC"/>
    <property type="match status" value="1"/>
</dbReference>
<comment type="similarity">
    <text evidence="6">Belongs to the RNase D family.</text>
</comment>
<dbReference type="InterPro" id="IPR002121">
    <property type="entry name" value="HRDC_dom"/>
</dbReference>
<evidence type="ECO:0000313" key="8">
    <source>
        <dbReference type="EMBL" id="STY63886.1"/>
    </source>
</evidence>
<keyword evidence="4 6" id="KW-0378">Hydrolase</keyword>
<dbReference type="Gene3D" id="1.10.150.80">
    <property type="entry name" value="HRDC domain"/>
    <property type="match status" value="2"/>
</dbReference>
<gene>
    <name evidence="6 11" type="primary">rnd</name>
    <name evidence="11" type="ORF">FEA53_09275</name>
    <name evidence="10" type="ORF">FEB89_09325</name>
    <name evidence="8" type="ORF">NCTC10638_03058</name>
    <name evidence="9" type="ORF">NCTC9380_00393</name>
</gene>
<evidence type="ECO:0000313" key="9">
    <source>
        <dbReference type="EMBL" id="STY65137.1"/>
    </source>
</evidence>
<comment type="function">
    <text evidence="6">Exonuclease involved in the 3' processing of various precursor tRNAs. Initiates hydrolysis at the 3'-terminus of an RNA molecule and releases 5'-mononucleotides.</text>
</comment>
<reference evidence="14 15" key="2">
    <citation type="journal article" date="2019" name="Vet. Microbiol.">
        <title>Genetic characterization of susceptible and multi-drug resistant Mannheimia haemolytica isolated from high-risk stocker calves prior to and after antimicrobial metaphylaxis.</title>
        <authorList>
            <person name="Snyder E.R."/>
            <person name="Alvarez-Narvaez S."/>
            <person name="Credille B.C."/>
        </authorList>
    </citation>
    <scope>NUCLEOTIDE SEQUENCE [LARGE SCALE GENOMIC DNA]</scope>
    <source>
        <strain evidence="11 14">UGA-R5-128-1</strain>
        <strain evidence="10 15">UGA-R7-163-1</strain>
    </source>
</reference>
<dbReference type="Proteomes" id="UP000254802">
    <property type="component" value="Unassembled WGS sequence"/>
</dbReference>
<dbReference type="NCBIfam" id="TIGR01388">
    <property type="entry name" value="rnd"/>
    <property type="match status" value="1"/>
</dbReference>
<keyword evidence="2 6" id="KW-0819">tRNA processing</keyword>
<proteinExistence type="inferred from homology"/>
<dbReference type="KEGG" id="mhaq:WC39_07250"/>
<dbReference type="InterPro" id="IPR048579">
    <property type="entry name" value="RNAseD_HRDC_C"/>
</dbReference>
<dbReference type="GO" id="GO:0003676">
    <property type="term" value="F:nucleic acid binding"/>
    <property type="evidence" value="ECO:0007669"/>
    <property type="project" value="InterPro"/>
</dbReference>
<evidence type="ECO:0000259" key="7">
    <source>
        <dbReference type="PROSITE" id="PS50967"/>
    </source>
</evidence>
<dbReference type="SMART" id="SM00341">
    <property type="entry name" value="HRDC"/>
    <property type="match status" value="1"/>
</dbReference>
<evidence type="ECO:0000313" key="15">
    <source>
        <dbReference type="Proteomes" id="UP000318394"/>
    </source>
</evidence>
<keyword evidence="5 6" id="KW-0269">Exonuclease</keyword>
<dbReference type="SUPFAM" id="SSF47819">
    <property type="entry name" value="HRDC-like"/>
    <property type="match status" value="2"/>
</dbReference>
<dbReference type="GO" id="GO:0000166">
    <property type="term" value="F:nucleotide binding"/>
    <property type="evidence" value="ECO:0007669"/>
    <property type="project" value="InterPro"/>
</dbReference>
<protein>
    <recommendedName>
        <fullName evidence="6">Ribonuclease D</fullName>
        <shortName evidence="6">RNase D</shortName>
        <ecNumber evidence="6">3.1.13.5</ecNumber>
    </recommendedName>
</protein>
<evidence type="ECO:0000313" key="14">
    <source>
        <dbReference type="Proteomes" id="UP000315164"/>
    </source>
</evidence>
<dbReference type="InterPro" id="IPR012337">
    <property type="entry name" value="RNaseH-like_sf"/>
</dbReference>
<dbReference type="GO" id="GO:0005737">
    <property type="term" value="C:cytoplasm"/>
    <property type="evidence" value="ECO:0007669"/>
    <property type="project" value="UniProtKB-SubCell"/>
</dbReference>
<evidence type="ECO:0000256" key="1">
    <source>
        <dbReference type="ARBA" id="ARBA00022490"/>
    </source>
</evidence>
<dbReference type="EMBL" id="VAJB01000019">
    <property type="protein sequence ID" value="TRB73709.1"/>
    <property type="molecule type" value="Genomic_DNA"/>
</dbReference>
<feature type="domain" description="HRDC" evidence="7">
    <location>
        <begin position="214"/>
        <end position="292"/>
    </location>
</feature>
<dbReference type="SUPFAM" id="SSF53098">
    <property type="entry name" value="Ribonuclease H-like"/>
    <property type="match status" value="1"/>
</dbReference>
<dbReference type="InterPro" id="IPR036397">
    <property type="entry name" value="RNaseH_sf"/>
</dbReference>
<dbReference type="STRING" id="75985.WC39_07250"/>
<dbReference type="Proteomes" id="UP000318394">
    <property type="component" value="Unassembled WGS sequence"/>
</dbReference>